<feature type="transmembrane region" description="Helical" evidence="3">
    <location>
        <begin position="131"/>
        <end position="149"/>
    </location>
</feature>
<comment type="caution">
    <text evidence="5">The sequence shown here is derived from an EMBL/GenBank/DDBJ whole genome shotgun (WGS) entry which is preliminary data.</text>
</comment>
<keyword evidence="6" id="KW-1185">Reference proteome</keyword>
<dbReference type="SUPFAM" id="SSF58104">
    <property type="entry name" value="Methyl-accepting chemotaxis protein (MCP) signaling domain"/>
    <property type="match status" value="1"/>
</dbReference>
<dbReference type="EMBL" id="LWAE01000008">
    <property type="protein sequence ID" value="KZL89618.1"/>
    <property type="molecule type" value="Genomic_DNA"/>
</dbReference>
<keyword evidence="3" id="KW-0472">Membrane</keyword>
<dbReference type="GO" id="GO:0016020">
    <property type="term" value="C:membrane"/>
    <property type="evidence" value="ECO:0007669"/>
    <property type="project" value="InterPro"/>
</dbReference>
<keyword evidence="3" id="KW-1133">Transmembrane helix</keyword>
<dbReference type="SMART" id="SM00283">
    <property type="entry name" value="MA"/>
    <property type="match status" value="1"/>
</dbReference>
<accession>A0A161WS57</accession>
<dbReference type="InterPro" id="IPR004089">
    <property type="entry name" value="MCPsignal_dom"/>
</dbReference>
<evidence type="ECO:0000259" key="4">
    <source>
        <dbReference type="PROSITE" id="PS50111"/>
    </source>
</evidence>
<organism evidence="5 6">
    <name type="scientific">Clostridium magnum DSM 2767</name>
    <dbReference type="NCBI Taxonomy" id="1121326"/>
    <lineage>
        <taxon>Bacteria</taxon>
        <taxon>Bacillati</taxon>
        <taxon>Bacillota</taxon>
        <taxon>Clostridia</taxon>
        <taxon>Eubacteriales</taxon>
        <taxon>Clostridiaceae</taxon>
        <taxon>Clostridium</taxon>
    </lineage>
</organism>
<dbReference type="STRING" id="1121326.CLMAG_51180"/>
<evidence type="ECO:0000256" key="2">
    <source>
        <dbReference type="PROSITE-ProRule" id="PRU00284"/>
    </source>
</evidence>
<keyword evidence="3" id="KW-0812">Transmembrane</keyword>
<dbReference type="PANTHER" id="PTHR32089:SF112">
    <property type="entry name" value="LYSOZYME-LIKE PROTEIN-RELATED"/>
    <property type="match status" value="1"/>
</dbReference>
<dbReference type="GO" id="GO:0007165">
    <property type="term" value="P:signal transduction"/>
    <property type="evidence" value="ECO:0007669"/>
    <property type="project" value="UniProtKB-KW"/>
</dbReference>
<dbReference type="PATRIC" id="fig|1121326.3.peg.5173"/>
<proteinExistence type="predicted"/>
<feature type="domain" description="Methyl-accepting transducer" evidence="4">
    <location>
        <begin position="234"/>
        <end position="463"/>
    </location>
</feature>
<feature type="transmembrane region" description="Helical" evidence="3">
    <location>
        <begin position="81"/>
        <end position="98"/>
    </location>
</feature>
<evidence type="ECO:0000313" key="6">
    <source>
        <dbReference type="Proteomes" id="UP000076603"/>
    </source>
</evidence>
<feature type="transmembrane region" description="Helical" evidence="3">
    <location>
        <begin position="20"/>
        <end position="39"/>
    </location>
</feature>
<dbReference type="AlphaFoldDB" id="A0A161WS57"/>
<dbReference type="RefSeq" id="WP_066628800.1">
    <property type="nucleotide sequence ID" value="NZ_FQXL01000007.1"/>
</dbReference>
<keyword evidence="1 2" id="KW-0807">Transducer</keyword>
<dbReference type="PANTHER" id="PTHR32089">
    <property type="entry name" value="METHYL-ACCEPTING CHEMOTAXIS PROTEIN MCPB"/>
    <property type="match status" value="1"/>
</dbReference>
<sequence>METNTSTIIEYQKHTLKFVIVIYCISVFLAGSVFIVMKLFGLYNEVKWPHLAGLFLLVILEIIILRVMYKQAVLDGKLNMKVFNNLKIIILVLSYTNYLYMNFMIPSKELWVSAFYMIILSSLFLDNKVNIASVILSIISEVMIFTLNPNTLPTQFFLRELMLRIICITLVTFAITAFTTFAASILKSVEKNENELKKNNENISNLFNKTTEFAKCLLSSSETLASIASEESAAMEEISGTTQSVTKYTEKILKDSSENTKVLDHLLDANKSISIKVKDTENNSVSLIHLSNENEVALNETLNIISGIKSSIDNTFDATKILEEKSKQIDEILLIIKQIAEQTNLLALNASIEAARAGEFGKGFAVVADEIRKLAEDTGASLNDATSITNEVKQRVTEVEHLMTENWEKINNGDAIITNAVENIKTMLTRLKNSGSNIKEISELTNTLLTETQNIVTFNNDIYKTIKETTSNFNLVEKSINENLAVSEELTSSAESLKNMAVEMNKLIS</sequence>
<name>A0A161WS57_9CLOT</name>
<protein>
    <submittedName>
        <fullName evidence="5">Methyl-accepting chemotaxis protein McpA</fullName>
    </submittedName>
</protein>
<evidence type="ECO:0000313" key="5">
    <source>
        <dbReference type="EMBL" id="KZL89618.1"/>
    </source>
</evidence>
<gene>
    <name evidence="5" type="primary">mcpA_8</name>
    <name evidence="5" type="ORF">CLMAG_51180</name>
</gene>
<dbReference type="Proteomes" id="UP000076603">
    <property type="component" value="Unassembled WGS sequence"/>
</dbReference>
<dbReference type="PROSITE" id="PS50111">
    <property type="entry name" value="CHEMOTAXIS_TRANSDUC_2"/>
    <property type="match status" value="1"/>
</dbReference>
<dbReference type="OrthoDB" id="9811961at2"/>
<feature type="transmembrane region" description="Helical" evidence="3">
    <location>
        <begin position="51"/>
        <end position="69"/>
    </location>
</feature>
<evidence type="ECO:0000256" key="1">
    <source>
        <dbReference type="ARBA" id="ARBA00023224"/>
    </source>
</evidence>
<feature type="transmembrane region" description="Helical" evidence="3">
    <location>
        <begin position="161"/>
        <end position="186"/>
    </location>
</feature>
<dbReference type="Pfam" id="PF00015">
    <property type="entry name" value="MCPsignal"/>
    <property type="match status" value="1"/>
</dbReference>
<evidence type="ECO:0000256" key="3">
    <source>
        <dbReference type="SAM" id="Phobius"/>
    </source>
</evidence>
<dbReference type="Gene3D" id="1.10.287.950">
    <property type="entry name" value="Methyl-accepting chemotaxis protein"/>
    <property type="match status" value="1"/>
</dbReference>
<reference evidence="5 6" key="1">
    <citation type="submission" date="2016-04" db="EMBL/GenBank/DDBJ databases">
        <title>Genome sequence of Clostridium magnum DSM 2767.</title>
        <authorList>
            <person name="Poehlein A."/>
            <person name="Uhlig R."/>
            <person name="Fischer R."/>
            <person name="Bahl H."/>
            <person name="Daniel R."/>
        </authorList>
    </citation>
    <scope>NUCLEOTIDE SEQUENCE [LARGE SCALE GENOMIC DNA]</scope>
    <source>
        <strain evidence="5 6">DSM 2767</strain>
    </source>
</reference>